<dbReference type="SMART" id="SM00110">
    <property type="entry name" value="C1Q"/>
    <property type="match status" value="1"/>
</dbReference>
<evidence type="ECO:0000256" key="3">
    <source>
        <dbReference type="ARBA" id="ARBA00022729"/>
    </source>
</evidence>
<organism evidence="5 6">
    <name type="scientific">Mizuhopecten yessoensis</name>
    <name type="common">Japanese scallop</name>
    <name type="synonym">Patinopecten yessoensis</name>
    <dbReference type="NCBI Taxonomy" id="6573"/>
    <lineage>
        <taxon>Eukaryota</taxon>
        <taxon>Metazoa</taxon>
        <taxon>Spiralia</taxon>
        <taxon>Lophotrochozoa</taxon>
        <taxon>Mollusca</taxon>
        <taxon>Bivalvia</taxon>
        <taxon>Autobranchia</taxon>
        <taxon>Pteriomorphia</taxon>
        <taxon>Pectinida</taxon>
        <taxon>Pectinoidea</taxon>
        <taxon>Pectinidae</taxon>
        <taxon>Mizuhopecten</taxon>
    </lineage>
</organism>
<dbReference type="AlphaFoldDB" id="A0A210QGM1"/>
<evidence type="ECO:0000259" key="4">
    <source>
        <dbReference type="PROSITE" id="PS50871"/>
    </source>
</evidence>
<evidence type="ECO:0000313" key="5">
    <source>
        <dbReference type="EMBL" id="OWF47866.1"/>
    </source>
</evidence>
<name>A0A210QGM1_MIZYE</name>
<dbReference type="Pfam" id="PF00386">
    <property type="entry name" value="C1q"/>
    <property type="match status" value="1"/>
</dbReference>
<proteinExistence type="predicted"/>
<dbReference type="OrthoDB" id="6139560at2759"/>
<keyword evidence="6" id="KW-1185">Reference proteome</keyword>
<evidence type="ECO:0000256" key="2">
    <source>
        <dbReference type="ARBA" id="ARBA00022525"/>
    </source>
</evidence>
<dbReference type="PANTHER" id="PTHR22923">
    <property type="entry name" value="CEREBELLIN-RELATED"/>
    <property type="match status" value="1"/>
</dbReference>
<keyword evidence="3" id="KW-0732">Signal</keyword>
<comment type="subcellular location">
    <subcellularLocation>
        <location evidence="1">Secreted</location>
    </subcellularLocation>
</comment>
<accession>A0A210QGM1</accession>
<dbReference type="STRING" id="6573.A0A210QGM1"/>
<dbReference type="SUPFAM" id="SSF49842">
    <property type="entry name" value="TNF-like"/>
    <property type="match status" value="1"/>
</dbReference>
<gene>
    <name evidence="5" type="ORF">KP79_PYT22823</name>
</gene>
<keyword evidence="2" id="KW-0964">Secreted</keyword>
<evidence type="ECO:0000256" key="1">
    <source>
        <dbReference type="ARBA" id="ARBA00004613"/>
    </source>
</evidence>
<dbReference type="InterPro" id="IPR008983">
    <property type="entry name" value="Tumour_necrosis_fac-like_dom"/>
</dbReference>
<dbReference type="PROSITE" id="PS50871">
    <property type="entry name" value="C1Q"/>
    <property type="match status" value="1"/>
</dbReference>
<dbReference type="GO" id="GO:0005576">
    <property type="term" value="C:extracellular region"/>
    <property type="evidence" value="ECO:0007669"/>
    <property type="project" value="UniProtKB-SubCell"/>
</dbReference>
<dbReference type="InterPro" id="IPR050822">
    <property type="entry name" value="Cerebellin_Synaptic_Org"/>
</dbReference>
<sequence length="144" mass="15950">MIVHPISFYEKCVMSLSEVHHPIAFYAAVSVDTETNPVVFDEVYTNEGDCYDNTTGEFTCSVSGVYHITWSVETFGEVDVGTILEVNGQKFGYTWTDANDQQYDTSTGVAILRLRAGDVIKVTLQSGSEVDGRQSVFTGHFLFP</sequence>
<dbReference type="PANTHER" id="PTHR22923:SF116">
    <property type="entry name" value="C1Q DOMAIN-CONTAINING PROTEIN"/>
    <property type="match status" value="1"/>
</dbReference>
<dbReference type="Proteomes" id="UP000242188">
    <property type="component" value="Unassembled WGS sequence"/>
</dbReference>
<dbReference type="InterPro" id="IPR001073">
    <property type="entry name" value="C1q_dom"/>
</dbReference>
<dbReference type="PRINTS" id="PR00007">
    <property type="entry name" value="COMPLEMNTC1Q"/>
</dbReference>
<comment type="caution">
    <text evidence="5">The sequence shown here is derived from an EMBL/GenBank/DDBJ whole genome shotgun (WGS) entry which is preliminary data.</text>
</comment>
<reference evidence="5 6" key="1">
    <citation type="journal article" date="2017" name="Nat. Ecol. Evol.">
        <title>Scallop genome provides insights into evolution of bilaterian karyotype and development.</title>
        <authorList>
            <person name="Wang S."/>
            <person name="Zhang J."/>
            <person name="Jiao W."/>
            <person name="Li J."/>
            <person name="Xun X."/>
            <person name="Sun Y."/>
            <person name="Guo X."/>
            <person name="Huan P."/>
            <person name="Dong B."/>
            <person name="Zhang L."/>
            <person name="Hu X."/>
            <person name="Sun X."/>
            <person name="Wang J."/>
            <person name="Zhao C."/>
            <person name="Wang Y."/>
            <person name="Wang D."/>
            <person name="Huang X."/>
            <person name="Wang R."/>
            <person name="Lv J."/>
            <person name="Li Y."/>
            <person name="Zhang Z."/>
            <person name="Liu B."/>
            <person name="Lu W."/>
            <person name="Hui Y."/>
            <person name="Liang J."/>
            <person name="Zhou Z."/>
            <person name="Hou R."/>
            <person name="Li X."/>
            <person name="Liu Y."/>
            <person name="Li H."/>
            <person name="Ning X."/>
            <person name="Lin Y."/>
            <person name="Zhao L."/>
            <person name="Xing Q."/>
            <person name="Dou J."/>
            <person name="Li Y."/>
            <person name="Mao J."/>
            <person name="Guo H."/>
            <person name="Dou H."/>
            <person name="Li T."/>
            <person name="Mu C."/>
            <person name="Jiang W."/>
            <person name="Fu Q."/>
            <person name="Fu X."/>
            <person name="Miao Y."/>
            <person name="Liu J."/>
            <person name="Yu Q."/>
            <person name="Li R."/>
            <person name="Liao H."/>
            <person name="Li X."/>
            <person name="Kong Y."/>
            <person name="Jiang Z."/>
            <person name="Chourrout D."/>
            <person name="Li R."/>
            <person name="Bao Z."/>
        </authorList>
    </citation>
    <scope>NUCLEOTIDE SEQUENCE [LARGE SCALE GENOMIC DNA]</scope>
    <source>
        <strain evidence="5 6">PY_sf001</strain>
    </source>
</reference>
<protein>
    <submittedName>
        <fullName evidence="5">Complement C1q-like protein 2</fullName>
    </submittedName>
</protein>
<dbReference type="EMBL" id="NEDP02003762">
    <property type="protein sequence ID" value="OWF47866.1"/>
    <property type="molecule type" value="Genomic_DNA"/>
</dbReference>
<dbReference type="Gene3D" id="2.60.120.40">
    <property type="match status" value="1"/>
</dbReference>
<feature type="domain" description="C1q" evidence="4">
    <location>
        <begin position="5"/>
        <end position="144"/>
    </location>
</feature>
<evidence type="ECO:0000313" key="6">
    <source>
        <dbReference type="Proteomes" id="UP000242188"/>
    </source>
</evidence>